<dbReference type="EMBL" id="QMFY01000027">
    <property type="protein sequence ID" value="RAV97788.1"/>
    <property type="molecule type" value="Genomic_DNA"/>
</dbReference>
<dbReference type="OrthoDB" id="1163828at2"/>
<evidence type="ECO:0000313" key="3">
    <source>
        <dbReference type="EMBL" id="RAV97788.1"/>
    </source>
</evidence>
<organism evidence="3 4">
    <name type="scientific">Pseudochryseolinea flava</name>
    <dbReference type="NCBI Taxonomy" id="2059302"/>
    <lineage>
        <taxon>Bacteria</taxon>
        <taxon>Pseudomonadati</taxon>
        <taxon>Bacteroidota</taxon>
        <taxon>Cytophagia</taxon>
        <taxon>Cytophagales</taxon>
        <taxon>Fulvivirgaceae</taxon>
        <taxon>Pseudochryseolinea</taxon>
    </lineage>
</organism>
<accession>A0A364XTX1</accession>
<evidence type="ECO:0000313" key="4">
    <source>
        <dbReference type="Proteomes" id="UP000251889"/>
    </source>
</evidence>
<proteinExistence type="predicted"/>
<reference evidence="3 4" key="1">
    <citation type="submission" date="2018-06" db="EMBL/GenBank/DDBJ databases">
        <title>Chryseolinea flavus sp. nov., a member of the phylum Bacteroidetes isolated from soil.</title>
        <authorList>
            <person name="Li Y."/>
            <person name="Wang J."/>
        </authorList>
    </citation>
    <scope>NUCLEOTIDE SEQUENCE [LARGE SCALE GENOMIC DNA]</scope>
    <source>
        <strain evidence="3 4">SDU1-6</strain>
    </source>
</reference>
<dbReference type="InterPro" id="IPR030392">
    <property type="entry name" value="S74_ICA"/>
</dbReference>
<dbReference type="Pfam" id="PF13884">
    <property type="entry name" value="Peptidase_S74"/>
    <property type="match status" value="1"/>
</dbReference>
<evidence type="ECO:0000259" key="2">
    <source>
        <dbReference type="PROSITE" id="PS51688"/>
    </source>
</evidence>
<protein>
    <recommendedName>
        <fullName evidence="2">Peptidase S74 domain-containing protein</fullName>
    </recommendedName>
</protein>
<feature type="domain" description="Peptidase S74" evidence="2">
    <location>
        <begin position="871"/>
        <end position="975"/>
    </location>
</feature>
<comment type="caution">
    <text evidence="3">The sequence shown here is derived from an EMBL/GenBank/DDBJ whole genome shotgun (WGS) entry which is preliminary data.</text>
</comment>
<dbReference type="PROSITE" id="PS51688">
    <property type="entry name" value="ICA"/>
    <property type="match status" value="1"/>
</dbReference>
<name>A0A364XTX1_9BACT</name>
<keyword evidence="4" id="KW-1185">Reference proteome</keyword>
<evidence type="ECO:0000256" key="1">
    <source>
        <dbReference type="SAM" id="Coils"/>
    </source>
</evidence>
<keyword evidence="1" id="KW-0175">Coiled coil</keyword>
<feature type="coiled-coil region" evidence="1">
    <location>
        <begin position="961"/>
        <end position="995"/>
    </location>
</feature>
<gene>
    <name evidence="3" type="ORF">DQQ10_26820</name>
</gene>
<dbReference type="RefSeq" id="WP_112750039.1">
    <property type="nucleotide sequence ID" value="NZ_QMFY01000027.1"/>
</dbReference>
<dbReference type="AlphaFoldDB" id="A0A364XTX1"/>
<sequence length="1008" mass="102199">MRTPQNTFGLSIIPLLVLIMMMVGTHAYAQQTVSIGDTQTKANAVLYLKAVNSNQGLIIPVVASRNSIASPGAEAGMLVFDKSDNKLYYHNGSSWVEAGATSGGGSNVNLTAGQNITIAGSFPNFTISAPSVDPIVGNEVTQINTRGGLELTGSGTAASPLTVGLVQGTVDGQILKWNNTTKKWEVGTMTGGGSVVQVSTGTGLTGGPITTSGTISLANTAVAAGTYGSATTAAQVTVDAQGRITAASSNTFPDASATNEIQNLSTSGTGSAATGESFPLNISSGTGVTIREGTNVSITNASNVLTISTTGAAGVTSVATGTGLTGGPITTTGTIALANTAVAAGTYGNASNVAQFTVDAQGRITAASNVALPAAVGDLDDLSDVTIGTTAGGQILVNDGSGQFRNVPMSSDASLTAAGALTLNAGAVSGGVGGDIADASITSADLANGAVSGGVGGVIADGSIAAADLSSMGATASQVMQYNGTAWVPATISGSALTTLNVIPKGNGSAQVASQVFDDGTNVGIGTTTPTKKLDINGDLNFSTGSSIFVNGIRVFNNTGNSNTFLGNNTGLNITANHNTFLGFETGRANTSGTYNLFVGRGAGTANTTGGYNAFIGADAGFSMLTGSLNTFVGFNAGKFATAMTSGTMLGNKAGENTTGDFNTFVGERAGQLTTTGEESVMVGRMSGATNTTGGRLTLIGHGADVSTAGLTNATAIGHDATVSASNTVVLGNGADVGIGVSNPGIETGANRYLTVSAGALTNSGFGSIEIQGGQGTIGQPVGRMDFISNSSPGNSAIARIEVRSANSAQFRGDMIFYTKTGSSYAAAALVERMRIGDDGLVGIGRPAATNRLEVEGQASKTTGGDWATNSDQRIKTNISTVPHGIETIKQLRPVMFQYTDYWKQKHPSIENRFYYSYIAQEYQKVFPHAVTGSGQYIEGDPVEVLQVDSYDAQIVSIKAIQELIEKVERLEKENADLKAQNVTLEKDLRAEIDEIKKLIGVEAKAKR</sequence>
<dbReference type="Proteomes" id="UP000251889">
    <property type="component" value="Unassembled WGS sequence"/>
</dbReference>